<accession>J8Q384</accession>
<organism evidence="3 4">
    <name type="scientific">Saccharomyces arboricola (strain H-6 / AS 2.3317 / CBS 10644)</name>
    <name type="common">Yeast</name>
    <dbReference type="NCBI Taxonomy" id="1160507"/>
    <lineage>
        <taxon>Eukaryota</taxon>
        <taxon>Fungi</taxon>
        <taxon>Dikarya</taxon>
        <taxon>Ascomycota</taxon>
        <taxon>Saccharomycotina</taxon>
        <taxon>Saccharomycetes</taxon>
        <taxon>Saccharomycetales</taxon>
        <taxon>Saccharomycetaceae</taxon>
        <taxon>Saccharomyces</taxon>
    </lineage>
</organism>
<dbReference type="OrthoDB" id="275227at2759"/>
<dbReference type="AlphaFoldDB" id="J8Q384"/>
<evidence type="ECO:0000256" key="1">
    <source>
        <dbReference type="ARBA" id="ARBA00037226"/>
    </source>
</evidence>
<dbReference type="InterPro" id="IPR019832">
    <property type="entry name" value="Mn/Fe_SOD_C"/>
</dbReference>
<proteinExistence type="predicted"/>
<dbReference type="GO" id="GO:0005737">
    <property type="term" value="C:cytoplasm"/>
    <property type="evidence" value="ECO:0007669"/>
    <property type="project" value="TreeGrafter"/>
</dbReference>
<dbReference type="Gene3D" id="3.55.40.20">
    <property type="entry name" value="Iron/manganese superoxide dismutase, C-terminal domain"/>
    <property type="match status" value="1"/>
</dbReference>
<dbReference type="Pfam" id="PF02777">
    <property type="entry name" value="Sod_Fe_C"/>
    <property type="match status" value="1"/>
</dbReference>
<dbReference type="HOGENOM" id="CLU_057349_1_1_1"/>
<evidence type="ECO:0000313" key="3">
    <source>
        <dbReference type="EMBL" id="EJS43076.1"/>
    </source>
</evidence>
<evidence type="ECO:0000259" key="2">
    <source>
        <dbReference type="Pfam" id="PF02777"/>
    </source>
</evidence>
<dbReference type="PANTHER" id="PTHR43595">
    <property type="entry name" value="37S RIBOSOMAL PROTEIN S26, MITOCHONDRIAL"/>
    <property type="match status" value="1"/>
</dbReference>
<comment type="function">
    <text evidence="1">Component of the mitochondrial ribosome (mitoribosome), a dedicated translation machinery responsible for the synthesis of mitochondrial genome-encoded proteins, including at least some of the essential transmembrane subunits of the mitochondrial respiratory chain. The mitoribosomes are attached to the mitochondrial inner membrane and translation products are cotranslationally integrated into the membrane.</text>
</comment>
<reference evidence="3 4" key="1">
    <citation type="journal article" date="2013" name="BMC Genomics">
        <title>High quality de novo sequencing and assembly of the Saccharomyces arboricolus genome.</title>
        <authorList>
            <person name="Liti G."/>
            <person name="Nguyen Ba A.N."/>
            <person name="Blythe M."/>
            <person name="Mueller C.A."/>
            <person name="Bergstroem A."/>
            <person name="Cubillos F.A."/>
            <person name="Dafhnis-Calas F."/>
            <person name="Khoshraftar S."/>
            <person name="Malla S."/>
            <person name="Mehta N."/>
            <person name="Siow C.C."/>
            <person name="Warringer J."/>
            <person name="Moses A.M."/>
            <person name="Louis E.J."/>
            <person name="Nieduszynski C.A."/>
        </authorList>
    </citation>
    <scope>NUCLEOTIDE SEQUENCE [LARGE SCALE GENOMIC DNA]</scope>
    <source>
        <strain evidence="4">H-6 / AS 2.3317 / CBS 10644</strain>
    </source>
</reference>
<dbReference type="SUPFAM" id="SSF46609">
    <property type="entry name" value="Fe,Mn superoxide dismutase (SOD), N-terminal domain"/>
    <property type="match status" value="1"/>
</dbReference>
<dbReference type="InterPro" id="IPR036314">
    <property type="entry name" value="SOD_C_sf"/>
</dbReference>
<comment type="caution">
    <text evidence="3">The sequence shown here is derived from an EMBL/GenBank/DDBJ whole genome shotgun (WGS) entry which is preliminary data.</text>
</comment>
<dbReference type="PANTHER" id="PTHR43595:SF2">
    <property type="entry name" value="SMALL RIBOSOMAL SUBUNIT PROTEIN MS42"/>
    <property type="match status" value="1"/>
</dbReference>
<dbReference type="InterPro" id="IPR036324">
    <property type="entry name" value="Mn/Fe_SOD_N_sf"/>
</dbReference>
<dbReference type="SUPFAM" id="SSF54719">
    <property type="entry name" value="Fe,Mn superoxide dismutase (SOD), C-terminal domain"/>
    <property type="match status" value="1"/>
</dbReference>
<name>J8Q384_SACAR</name>
<dbReference type="GO" id="GO:0004784">
    <property type="term" value="F:superoxide dismutase activity"/>
    <property type="evidence" value="ECO:0007669"/>
    <property type="project" value="InterPro"/>
</dbReference>
<protein>
    <submittedName>
        <fullName evidence="3">Rsm26p</fullName>
    </submittedName>
</protein>
<gene>
    <name evidence="3" type="ORF">SU7_1876</name>
</gene>
<dbReference type="Proteomes" id="UP000006968">
    <property type="component" value="Chromosome X"/>
</dbReference>
<feature type="domain" description="Manganese/iron superoxide dismutase C-terminal" evidence="2">
    <location>
        <begin position="211"/>
        <end position="259"/>
    </location>
</feature>
<dbReference type="GO" id="GO:0046872">
    <property type="term" value="F:metal ion binding"/>
    <property type="evidence" value="ECO:0007669"/>
    <property type="project" value="InterPro"/>
</dbReference>
<dbReference type="EMBL" id="ALIE01000115">
    <property type="protein sequence ID" value="EJS43076.1"/>
    <property type="molecule type" value="Genomic_DNA"/>
</dbReference>
<sequence length="266" mass="30346">MFVFKRSIYTVPRLTNSKALLQNGVPKVLSSAGFKIVWSDYQRYLCDKLTLATAGKSFESYHPFHILLKTSGNPLQSNIFNLASSVHNNHLFVENILPSVTETDADSSTVAKTEPSRLFLSRIRDSFNGSDWDVVKEEMIHQAENEILGQGWLFLVENSEKKLFILTCQNNGTPYYFPRNQSFDLNSAISIDEFGTLKQMKEIMGNSTKLNGKVEDWTMPLICVNLWDHAYLHDYGVGDRSKYVKNVLDNLNWSVVNNRLFSDISK</sequence>
<keyword evidence="4" id="KW-1185">Reference proteome</keyword>
<evidence type="ECO:0000313" key="4">
    <source>
        <dbReference type="Proteomes" id="UP000006968"/>
    </source>
</evidence>